<dbReference type="CDD" id="cd01638">
    <property type="entry name" value="CysQ"/>
    <property type="match status" value="1"/>
</dbReference>
<keyword evidence="1" id="KW-0460">Magnesium</keyword>
<name>A0A1G9KMD9_9ACTN</name>
<dbReference type="PANTHER" id="PTHR43028:SF5">
    <property type="entry name" value="3'(2'),5'-BISPHOSPHATE NUCLEOTIDASE 1"/>
    <property type="match status" value="1"/>
</dbReference>
<dbReference type="Proteomes" id="UP000198662">
    <property type="component" value="Unassembled WGS sequence"/>
</dbReference>
<dbReference type="InterPro" id="IPR050725">
    <property type="entry name" value="CysQ/Inositol_MonoPase"/>
</dbReference>
<evidence type="ECO:0000256" key="2">
    <source>
        <dbReference type="SAM" id="MobiDB-lite"/>
    </source>
</evidence>
<dbReference type="AlphaFoldDB" id="A0A1G9KMD9"/>
<accession>A0A1G9KMD9</accession>
<sequence>MTPESRDTIAQHLDGEGPQRRLSGMHDAPGPASPTGAPTATPEAAAPADADLAAALATEAGELLLRIRAELGFADSRALKTAGDLRANDFLLGRVSAERPGDAVLSEEGKGESGRVGTERLGADRVWIIDPLDGTREYAEEGRDDWAVHVALWQRGLGLTAAAVALPAQGVTLRTDRAYPVPAATPAKPRIAVSRTRPPAQALAAEAALGAELVPMGSAGAKVMAVVGGTVDAYVHAGGQFEWDSAAPVAVALASGWHATRIDGAALRYNEADPYLPDLLVCRPDLAEPLLAAVKGH</sequence>
<feature type="binding site" evidence="1">
    <location>
        <position position="107"/>
    </location>
    <ligand>
        <name>Mg(2+)</name>
        <dbReference type="ChEBI" id="CHEBI:18420"/>
        <label>1</label>
        <note>catalytic</note>
    </ligand>
</feature>
<dbReference type="GO" id="GO:0000103">
    <property type="term" value="P:sulfate assimilation"/>
    <property type="evidence" value="ECO:0007669"/>
    <property type="project" value="TreeGrafter"/>
</dbReference>
<keyword evidence="1" id="KW-0479">Metal-binding</keyword>
<organism evidence="3 4">
    <name type="scientific">Glycomyces sambucus</name>
    <dbReference type="NCBI Taxonomy" id="380244"/>
    <lineage>
        <taxon>Bacteria</taxon>
        <taxon>Bacillati</taxon>
        <taxon>Actinomycetota</taxon>
        <taxon>Actinomycetes</taxon>
        <taxon>Glycomycetales</taxon>
        <taxon>Glycomycetaceae</taxon>
        <taxon>Glycomyces</taxon>
    </lineage>
</organism>
<feature type="binding site" evidence="1">
    <location>
        <position position="130"/>
    </location>
    <ligand>
        <name>Mg(2+)</name>
        <dbReference type="ChEBI" id="CHEBI:18420"/>
        <label>1</label>
        <note>catalytic</note>
    </ligand>
</feature>
<evidence type="ECO:0000313" key="4">
    <source>
        <dbReference type="Proteomes" id="UP000198662"/>
    </source>
</evidence>
<dbReference type="Pfam" id="PF00459">
    <property type="entry name" value="Inositol_P"/>
    <property type="match status" value="1"/>
</dbReference>
<feature type="binding site" evidence="1">
    <location>
        <position position="244"/>
    </location>
    <ligand>
        <name>Mg(2+)</name>
        <dbReference type="ChEBI" id="CHEBI:18420"/>
        <label>1</label>
        <note>catalytic</note>
    </ligand>
</feature>
<evidence type="ECO:0000313" key="3">
    <source>
        <dbReference type="EMBL" id="SDL50555.1"/>
    </source>
</evidence>
<feature type="binding site" evidence="1">
    <location>
        <position position="133"/>
    </location>
    <ligand>
        <name>Mg(2+)</name>
        <dbReference type="ChEBI" id="CHEBI:18420"/>
        <label>1</label>
        <note>catalytic</note>
    </ligand>
</feature>
<dbReference type="GO" id="GO:0046872">
    <property type="term" value="F:metal ion binding"/>
    <property type="evidence" value="ECO:0007669"/>
    <property type="project" value="UniProtKB-KW"/>
</dbReference>
<dbReference type="EMBL" id="FNGF01000006">
    <property type="protein sequence ID" value="SDL50555.1"/>
    <property type="molecule type" value="Genomic_DNA"/>
</dbReference>
<dbReference type="Gene3D" id="3.30.540.10">
    <property type="entry name" value="Fructose-1,6-Bisphosphatase, subunit A, domain 1"/>
    <property type="match status" value="1"/>
</dbReference>
<reference evidence="4" key="1">
    <citation type="submission" date="2016-10" db="EMBL/GenBank/DDBJ databases">
        <authorList>
            <person name="Varghese N."/>
            <person name="Submissions S."/>
        </authorList>
    </citation>
    <scope>NUCLEOTIDE SEQUENCE [LARGE SCALE GENOMIC DNA]</scope>
    <source>
        <strain evidence="4">CGMCC 4.3147</strain>
    </source>
</reference>
<feature type="binding site" evidence="1">
    <location>
        <position position="132"/>
    </location>
    <ligand>
        <name>Mg(2+)</name>
        <dbReference type="ChEBI" id="CHEBI:18420"/>
        <label>1</label>
        <note>catalytic</note>
    </ligand>
</feature>
<evidence type="ECO:0000256" key="1">
    <source>
        <dbReference type="PIRSR" id="PIRSR600760-2"/>
    </source>
</evidence>
<dbReference type="GO" id="GO:0008441">
    <property type="term" value="F:3'(2'),5'-bisphosphate nucleotidase activity"/>
    <property type="evidence" value="ECO:0007669"/>
    <property type="project" value="TreeGrafter"/>
</dbReference>
<keyword evidence="4" id="KW-1185">Reference proteome</keyword>
<protein>
    <submittedName>
        <fullName evidence="3">3'(2'),5'-bisphosphate nucleotidase</fullName>
    </submittedName>
</protein>
<dbReference type="SUPFAM" id="SSF56655">
    <property type="entry name" value="Carbohydrate phosphatase"/>
    <property type="match status" value="1"/>
</dbReference>
<dbReference type="Gene3D" id="3.40.190.80">
    <property type="match status" value="1"/>
</dbReference>
<dbReference type="PANTHER" id="PTHR43028">
    <property type="entry name" value="3'(2'),5'-BISPHOSPHATE NUCLEOTIDASE 1"/>
    <property type="match status" value="1"/>
</dbReference>
<feature type="compositionally biased region" description="Low complexity" evidence="2">
    <location>
        <begin position="27"/>
        <end position="46"/>
    </location>
</feature>
<feature type="compositionally biased region" description="Basic and acidic residues" evidence="2">
    <location>
        <begin position="1"/>
        <end position="19"/>
    </location>
</feature>
<proteinExistence type="predicted"/>
<feature type="region of interest" description="Disordered" evidence="2">
    <location>
        <begin position="1"/>
        <end position="46"/>
    </location>
</feature>
<dbReference type="GO" id="GO:0050427">
    <property type="term" value="P:3'-phosphoadenosine 5'-phosphosulfate metabolic process"/>
    <property type="evidence" value="ECO:0007669"/>
    <property type="project" value="TreeGrafter"/>
</dbReference>
<gene>
    <name evidence="3" type="ORF">SAMN05216298_4133</name>
</gene>
<dbReference type="STRING" id="380244.SAMN05216298_4133"/>
<comment type="cofactor">
    <cofactor evidence="1">
        <name>Mg(2+)</name>
        <dbReference type="ChEBI" id="CHEBI:18420"/>
    </cofactor>
</comment>
<dbReference type="InterPro" id="IPR000760">
    <property type="entry name" value="Inositol_monophosphatase-like"/>
</dbReference>